<dbReference type="Pfam" id="PF00069">
    <property type="entry name" value="Pkinase"/>
    <property type="match status" value="1"/>
</dbReference>
<dbReference type="EC" id="2.7.11.1" evidence="1"/>
<dbReference type="Proteomes" id="UP000268857">
    <property type="component" value="Unassembled WGS sequence"/>
</dbReference>
<proteinExistence type="predicted"/>
<feature type="transmembrane region" description="Helical" evidence="10">
    <location>
        <begin position="349"/>
        <end position="369"/>
    </location>
</feature>
<evidence type="ECO:0000256" key="8">
    <source>
        <dbReference type="ARBA" id="ARBA00048679"/>
    </source>
</evidence>
<dbReference type="Gene3D" id="1.10.510.10">
    <property type="entry name" value="Transferase(Phosphotransferase) domain 1"/>
    <property type="match status" value="1"/>
</dbReference>
<feature type="transmembrane region" description="Helical" evidence="10">
    <location>
        <begin position="381"/>
        <end position="399"/>
    </location>
</feature>
<keyword evidence="3" id="KW-0808">Transferase</keyword>
<dbReference type="OrthoDB" id="468998at2"/>
<evidence type="ECO:0000313" key="13">
    <source>
        <dbReference type="Proteomes" id="UP000268857"/>
    </source>
</evidence>
<feature type="domain" description="Protein kinase" evidence="11">
    <location>
        <begin position="10"/>
        <end position="273"/>
    </location>
</feature>
<evidence type="ECO:0000256" key="5">
    <source>
        <dbReference type="ARBA" id="ARBA00022777"/>
    </source>
</evidence>
<dbReference type="Gene3D" id="3.30.200.20">
    <property type="entry name" value="Phosphorylase Kinase, domain 1"/>
    <property type="match status" value="1"/>
</dbReference>
<organism evidence="12 13">
    <name type="scientific">Chlorogloeopsis fritschii PCC 6912</name>
    <dbReference type="NCBI Taxonomy" id="211165"/>
    <lineage>
        <taxon>Bacteria</taxon>
        <taxon>Bacillati</taxon>
        <taxon>Cyanobacteriota</taxon>
        <taxon>Cyanophyceae</taxon>
        <taxon>Nostocales</taxon>
        <taxon>Chlorogloeopsidaceae</taxon>
        <taxon>Chlorogloeopsis</taxon>
    </lineage>
</organism>
<dbReference type="InterPro" id="IPR011009">
    <property type="entry name" value="Kinase-like_dom_sf"/>
</dbReference>
<feature type="region of interest" description="Disordered" evidence="9">
    <location>
        <begin position="298"/>
        <end position="319"/>
    </location>
</feature>
<dbReference type="Pfam" id="PF07444">
    <property type="entry name" value="Ycf66_N"/>
    <property type="match status" value="1"/>
</dbReference>
<dbReference type="GO" id="GO:0005524">
    <property type="term" value="F:ATP binding"/>
    <property type="evidence" value="ECO:0007669"/>
    <property type="project" value="UniProtKB-KW"/>
</dbReference>
<evidence type="ECO:0000256" key="1">
    <source>
        <dbReference type="ARBA" id="ARBA00012513"/>
    </source>
</evidence>
<dbReference type="PANTHER" id="PTHR24363">
    <property type="entry name" value="SERINE/THREONINE PROTEIN KINASE"/>
    <property type="match status" value="1"/>
</dbReference>
<dbReference type="RefSeq" id="WP_016878102.1">
    <property type="nucleotide sequence ID" value="NZ_AJLN01000141.1"/>
</dbReference>
<comment type="catalytic activity">
    <reaction evidence="7">
        <text>L-threonyl-[protein] + ATP = O-phospho-L-threonyl-[protein] + ADP + H(+)</text>
        <dbReference type="Rhea" id="RHEA:46608"/>
        <dbReference type="Rhea" id="RHEA-COMP:11060"/>
        <dbReference type="Rhea" id="RHEA-COMP:11605"/>
        <dbReference type="ChEBI" id="CHEBI:15378"/>
        <dbReference type="ChEBI" id="CHEBI:30013"/>
        <dbReference type="ChEBI" id="CHEBI:30616"/>
        <dbReference type="ChEBI" id="CHEBI:61977"/>
        <dbReference type="ChEBI" id="CHEBI:456216"/>
        <dbReference type="EC" id="2.7.11.1"/>
    </reaction>
</comment>
<comment type="catalytic activity">
    <reaction evidence="8">
        <text>L-seryl-[protein] + ATP = O-phospho-L-seryl-[protein] + ADP + H(+)</text>
        <dbReference type="Rhea" id="RHEA:17989"/>
        <dbReference type="Rhea" id="RHEA-COMP:9863"/>
        <dbReference type="Rhea" id="RHEA-COMP:11604"/>
        <dbReference type="ChEBI" id="CHEBI:15378"/>
        <dbReference type="ChEBI" id="CHEBI:29999"/>
        <dbReference type="ChEBI" id="CHEBI:30616"/>
        <dbReference type="ChEBI" id="CHEBI:83421"/>
        <dbReference type="ChEBI" id="CHEBI:456216"/>
        <dbReference type="EC" id="2.7.11.1"/>
    </reaction>
</comment>
<keyword evidence="6" id="KW-0067">ATP-binding</keyword>
<keyword evidence="5" id="KW-0418">Kinase</keyword>
<keyword evidence="10" id="KW-0812">Transmembrane</keyword>
<dbReference type="SUPFAM" id="SSF56112">
    <property type="entry name" value="Protein kinase-like (PK-like)"/>
    <property type="match status" value="1"/>
</dbReference>
<keyword evidence="10" id="KW-0472">Membrane</keyword>
<evidence type="ECO:0000256" key="9">
    <source>
        <dbReference type="SAM" id="MobiDB-lite"/>
    </source>
</evidence>
<evidence type="ECO:0000256" key="4">
    <source>
        <dbReference type="ARBA" id="ARBA00022741"/>
    </source>
</evidence>
<dbReference type="PROSITE" id="PS50011">
    <property type="entry name" value="PROTEIN_KINASE_DOM"/>
    <property type="match status" value="1"/>
</dbReference>
<keyword evidence="10" id="KW-1133">Transmembrane helix</keyword>
<name>A0A3S0Y4Y5_CHLFR</name>
<evidence type="ECO:0000256" key="3">
    <source>
        <dbReference type="ARBA" id="ARBA00022679"/>
    </source>
</evidence>
<evidence type="ECO:0000256" key="6">
    <source>
        <dbReference type="ARBA" id="ARBA00022840"/>
    </source>
</evidence>
<dbReference type="SMART" id="SM00220">
    <property type="entry name" value="S_TKc"/>
    <property type="match status" value="1"/>
</dbReference>
<protein>
    <recommendedName>
        <fullName evidence="1">non-specific serine/threonine protein kinase</fullName>
        <ecNumber evidence="1">2.7.11.1</ecNumber>
    </recommendedName>
</protein>
<keyword evidence="4" id="KW-0547">Nucleotide-binding</keyword>
<evidence type="ECO:0000313" key="12">
    <source>
        <dbReference type="EMBL" id="RUR85730.1"/>
    </source>
</evidence>
<comment type="caution">
    <text evidence="12">The sequence shown here is derived from an EMBL/GenBank/DDBJ whole genome shotgun (WGS) entry which is preliminary data.</text>
</comment>
<dbReference type="InterPro" id="IPR010004">
    <property type="entry name" value="Uncharacterised_Ycf66"/>
</dbReference>
<sequence>MLGKLLDSRYKVIQVLSAGGFGETYIAEDTRRPGNPKCVLKVLKPSSSDPYYLQTARRLFNSEAEILEQLGNHDQIPRLLAYFEESEEFCLVQELIVGHPLSAEMRVGQPWAESQVIQMLQDVLGVLEFVHGYGVIHRDIKPDNLIRRDSDGKLVLIDFGAVKQMRSQLAASPSQMTATVAIGTPGYMSAEQAQGKPRPNSDIYAVGMIAIQALTGMLPTQLQEHPQTGEIIWPNQAQISPRLAAVVQKMIRYHWRDRYQSATEILQDLQQLLYPLPATQPSTPDVYTQSTAPQFANTYSQSSPLSPSSATDSSPNSPQITSPAWINQTLSVARFLPFVGAAGLFLFKAATWIVLLGIGLAAFGVGLFFLRSSYPRLARDYDAVFAVVFCLCGILLLFQEYRSYGSQEIPISQFLLAGAGIFSAAECIRLRGIKK</sequence>
<keyword evidence="13" id="KW-1185">Reference proteome</keyword>
<dbReference type="CDD" id="cd14014">
    <property type="entry name" value="STKc_PknB_like"/>
    <property type="match status" value="1"/>
</dbReference>
<dbReference type="PANTHER" id="PTHR24363:SF0">
    <property type="entry name" value="SERINE_THREONINE KINASE LIKE DOMAIN CONTAINING 1"/>
    <property type="match status" value="1"/>
</dbReference>
<dbReference type="AlphaFoldDB" id="A0A3S0Y4Y5"/>
<gene>
    <name evidence="12" type="ORF">PCC6912_05550</name>
</gene>
<evidence type="ECO:0000256" key="2">
    <source>
        <dbReference type="ARBA" id="ARBA00022527"/>
    </source>
</evidence>
<dbReference type="EMBL" id="RSCJ01000002">
    <property type="protein sequence ID" value="RUR85730.1"/>
    <property type="molecule type" value="Genomic_DNA"/>
</dbReference>
<evidence type="ECO:0000259" key="11">
    <source>
        <dbReference type="PROSITE" id="PS50011"/>
    </source>
</evidence>
<feature type="transmembrane region" description="Helical" evidence="10">
    <location>
        <begin position="411"/>
        <end position="430"/>
    </location>
</feature>
<reference evidence="12 13" key="1">
    <citation type="journal article" date="2019" name="Genome Biol. Evol.">
        <title>Day and night: Metabolic profiles and evolutionary relationships of six axenic non-marine cyanobacteria.</title>
        <authorList>
            <person name="Will S.E."/>
            <person name="Henke P."/>
            <person name="Boedeker C."/>
            <person name="Huang S."/>
            <person name="Brinkmann H."/>
            <person name="Rohde M."/>
            <person name="Jarek M."/>
            <person name="Friedl T."/>
            <person name="Seufert S."/>
            <person name="Schumacher M."/>
            <person name="Overmann J."/>
            <person name="Neumann-Schaal M."/>
            <person name="Petersen J."/>
        </authorList>
    </citation>
    <scope>NUCLEOTIDE SEQUENCE [LARGE SCALE GENOMIC DNA]</scope>
    <source>
        <strain evidence="12 13">PCC 6912</strain>
    </source>
</reference>
<dbReference type="InterPro" id="IPR000719">
    <property type="entry name" value="Prot_kinase_dom"/>
</dbReference>
<dbReference type="STRING" id="211165.GCA_000317285_06097"/>
<dbReference type="GO" id="GO:0004674">
    <property type="term" value="F:protein serine/threonine kinase activity"/>
    <property type="evidence" value="ECO:0007669"/>
    <property type="project" value="UniProtKB-KW"/>
</dbReference>
<evidence type="ECO:0000256" key="10">
    <source>
        <dbReference type="SAM" id="Phobius"/>
    </source>
</evidence>
<accession>A0A3S0Y4Y5</accession>
<feature type="compositionally biased region" description="Low complexity" evidence="9">
    <location>
        <begin position="300"/>
        <end position="318"/>
    </location>
</feature>
<evidence type="ECO:0000256" key="7">
    <source>
        <dbReference type="ARBA" id="ARBA00047899"/>
    </source>
</evidence>
<keyword evidence="2" id="KW-0723">Serine/threonine-protein kinase</keyword>